<dbReference type="Pfam" id="PF00550">
    <property type="entry name" value="PP-binding"/>
    <property type="match status" value="1"/>
</dbReference>
<accession>A0A4P9ZZS2</accession>
<dbReference type="GO" id="GO:0005737">
    <property type="term" value="C:cytoplasm"/>
    <property type="evidence" value="ECO:0007669"/>
    <property type="project" value="TreeGrafter"/>
</dbReference>
<organism evidence="3 4">
    <name type="scientific">Dimargaris cristalligena</name>
    <dbReference type="NCBI Taxonomy" id="215637"/>
    <lineage>
        <taxon>Eukaryota</taxon>
        <taxon>Fungi</taxon>
        <taxon>Fungi incertae sedis</taxon>
        <taxon>Zoopagomycota</taxon>
        <taxon>Kickxellomycotina</taxon>
        <taxon>Dimargaritomycetes</taxon>
        <taxon>Dimargaritales</taxon>
        <taxon>Dimargaritaceae</taxon>
        <taxon>Dimargaris</taxon>
    </lineage>
</organism>
<dbReference type="Gene3D" id="3.30.559.30">
    <property type="entry name" value="Nonribosomal peptide synthetase, condensation domain"/>
    <property type="match status" value="1"/>
</dbReference>
<dbReference type="PANTHER" id="PTHR45527">
    <property type="entry name" value="NONRIBOSOMAL PEPTIDE SYNTHETASE"/>
    <property type="match status" value="1"/>
</dbReference>
<dbReference type="AlphaFoldDB" id="A0A4P9ZZS2"/>
<evidence type="ECO:0000313" key="3">
    <source>
        <dbReference type="EMBL" id="RKP39294.1"/>
    </source>
</evidence>
<dbReference type="EMBL" id="ML002282">
    <property type="protein sequence ID" value="RKP39294.1"/>
    <property type="molecule type" value="Genomic_DNA"/>
</dbReference>
<gene>
    <name evidence="3" type="ORF">BJ085DRAFT_9879</name>
</gene>
<reference evidence="4" key="1">
    <citation type="journal article" date="2018" name="Nat. Microbiol.">
        <title>Leveraging single-cell genomics to expand the fungal tree of life.</title>
        <authorList>
            <person name="Ahrendt S.R."/>
            <person name="Quandt C.A."/>
            <person name="Ciobanu D."/>
            <person name="Clum A."/>
            <person name="Salamov A."/>
            <person name="Andreopoulos B."/>
            <person name="Cheng J.F."/>
            <person name="Woyke T."/>
            <person name="Pelin A."/>
            <person name="Henrissat B."/>
            <person name="Reynolds N.K."/>
            <person name="Benny G.L."/>
            <person name="Smith M.E."/>
            <person name="James T.Y."/>
            <person name="Grigoriev I.V."/>
        </authorList>
    </citation>
    <scope>NUCLEOTIDE SEQUENCE [LARGE SCALE GENOMIC DNA]</scope>
    <source>
        <strain evidence="4">RSA 468</strain>
    </source>
</reference>
<dbReference type="Proteomes" id="UP000268162">
    <property type="component" value="Unassembled WGS sequence"/>
</dbReference>
<feature type="non-terminal residue" evidence="3">
    <location>
        <position position="1"/>
    </location>
</feature>
<dbReference type="PROSITE" id="PS50075">
    <property type="entry name" value="CARRIER"/>
    <property type="match status" value="1"/>
</dbReference>
<dbReference type="PANTHER" id="PTHR45527:SF1">
    <property type="entry name" value="FATTY ACID SYNTHASE"/>
    <property type="match status" value="1"/>
</dbReference>
<sequence>LRHAWAQVLQMDPNSISTTDHFFRIGGDSISAILLVSKGQQLGFRLTVPLIYQYPELGQLAHYAQRTCLNINETHQRQILGEELNIRHIPLTQLDDLLPCIAVQGGLLASLSKDPSSYLIQMAVTISGPLDSGRLIFAWNRVANQHAPLRTVFMESSAKQSQGFVQAVLRSSLASWTITDIPLDSLNDFFITNRRRGFNLHDQMIRNFVFPTADGLAHQVIVTIHHSLIDGWSLPLLLQQWKLAYHHPAMLVPAPLTGFSAVVDHVHKLDPIPAKAFWADYLLDAPVTPAPLLSPNYVGSPGFATYSTQLEISRSVLKSFTQQLGITLATLFQAAYAIVLGRLLDQDDVVFGVTVSGRNLDLPAMNEVLGPCTNT</sequence>
<name>A0A4P9ZZS2_9FUNG</name>
<dbReference type="GO" id="GO:0016874">
    <property type="term" value="F:ligase activity"/>
    <property type="evidence" value="ECO:0007669"/>
    <property type="project" value="UniProtKB-KW"/>
</dbReference>
<evidence type="ECO:0000256" key="1">
    <source>
        <dbReference type="ARBA" id="ARBA00022598"/>
    </source>
</evidence>
<protein>
    <submittedName>
        <fullName evidence="3">Condensation domain-containing protein</fullName>
    </submittedName>
</protein>
<dbReference type="InterPro" id="IPR001242">
    <property type="entry name" value="Condensation_dom"/>
</dbReference>
<evidence type="ECO:0000313" key="4">
    <source>
        <dbReference type="Proteomes" id="UP000268162"/>
    </source>
</evidence>
<dbReference type="InterPro" id="IPR036736">
    <property type="entry name" value="ACP-like_sf"/>
</dbReference>
<dbReference type="SMART" id="SM01294">
    <property type="entry name" value="PKS_PP_betabranch"/>
    <property type="match status" value="1"/>
</dbReference>
<proteinExistence type="predicted"/>
<feature type="non-terminal residue" evidence="3">
    <location>
        <position position="375"/>
    </location>
</feature>
<dbReference type="GO" id="GO:0044550">
    <property type="term" value="P:secondary metabolite biosynthetic process"/>
    <property type="evidence" value="ECO:0007669"/>
    <property type="project" value="TreeGrafter"/>
</dbReference>
<dbReference type="GO" id="GO:0043041">
    <property type="term" value="P:amino acid activation for nonribosomal peptide biosynthetic process"/>
    <property type="evidence" value="ECO:0007669"/>
    <property type="project" value="TreeGrafter"/>
</dbReference>
<evidence type="ECO:0000259" key="2">
    <source>
        <dbReference type="PROSITE" id="PS50075"/>
    </source>
</evidence>
<dbReference type="InterPro" id="IPR009081">
    <property type="entry name" value="PP-bd_ACP"/>
</dbReference>
<keyword evidence="4" id="KW-1185">Reference proteome</keyword>
<dbReference type="InterPro" id="IPR023213">
    <property type="entry name" value="CAT-like_dom_sf"/>
</dbReference>
<dbReference type="GO" id="GO:0031177">
    <property type="term" value="F:phosphopantetheine binding"/>
    <property type="evidence" value="ECO:0007669"/>
    <property type="project" value="TreeGrafter"/>
</dbReference>
<dbReference type="Gene3D" id="1.10.1200.10">
    <property type="entry name" value="ACP-like"/>
    <property type="match status" value="1"/>
</dbReference>
<keyword evidence="1" id="KW-0436">Ligase</keyword>
<feature type="domain" description="Carrier" evidence="2">
    <location>
        <begin position="1"/>
        <end position="68"/>
    </location>
</feature>
<dbReference type="SUPFAM" id="SSF52777">
    <property type="entry name" value="CoA-dependent acyltransferases"/>
    <property type="match status" value="2"/>
</dbReference>
<dbReference type="Gene3D" id="3.30.559.10">
    <property type="entry name" value="Chloramphenicol acetyltransferase-like domain"/>
    <property type="match status" value="1"/>
</dbReference>
<dbReference type="Pfam" id="PF00668">
    <property type="entry name" value="Condensation"/>
    <property type="match status" value="1"/>
</dbReference>
<dbReference type="STRING" id="215637.A0A4P9ZZS2"/>
<dbReference type="SUPFAM" id="SSF47336">
    <property type="entry name" value="ACP-like"/>
    <property type="match status" value="1"/>
</dbReference>